<evidence type="ECO:0000259" key="4">
    <source>
        <dbReference type="PROSITE" id="PS01124"/>
    </source>
</evidence>
<dbReference type="GO" id="GO:0043565">
    <property type="term" value="F:sequence-specific DNA binding"/>
    <property type="evidence" value="ECO:0007669"/>
    <property type="project" value="InterPro"/>
</dbReference>
<dbReference type="PANTHER" id="PTHR43280:SF32">
    <property type="entry name" value="TRANSCRIPTIONAL REGULATORY PROTEIN"/>
    <property type="match status" value="1"/>
</dbReference>
<dbReference type="RefSeq" id="WP_119053234.1">
    <property type="nucleotide sequence ID" value="NZ_CP032157.1"/>
</dbReference>
<accession>A0A3B7MTB4</accession>
<feature type="domain" description="HTH araC/xylS-type" evidence="4">
    <location>
        <begin position="187"/>
        <end position="285"/>
    </location>
</feature>
<dbReference type="Gene3D" id="1.10.10.60">
    <property type="entry name" value="Homeodomain-like"/>
    <property type="match status" value="1"/>
</dbReference>
<name>A0A3B7MTB4_9BACT</name>
<gene>
    <name evidence="5" type="ORF">D3H65_26740</name>
</gene>
<dbReference type="InterPro" id="IPR003313">
    <property type="entry name" value="AraC-bd"/>
</dbReference>
<keyword evidence="6" id="KW-1185">Reference proteome</keyword>
<dbReference type="OrthoDB" id="9793451at2"/>
<dbReference type="Proteomes" id="UP000263900">
    <property type="component" value="Chromosome"/>
</dbReference>
<dbReference type="InterPro" id="IPR009057">
    <property type="entry name" value="Homeodomain-like_sf"/>
</dbReference>
<dbReference type="Pfam" id="PF02311">
    <property type="entry name" value="AraC_binding"/>
    <property type="match status" value="1"/>
</dbReference>
<keyword evidence="2" id="KW-0238">DNA-binding</keyword>
<dbReference type="PANTHER" id="PTHR43280">
    <property type="entry name" value="ARAC-FAMILY TRANSCRIPTIONAL REGULATOR"/>
    <property type="match status" value="1"/>
</dbReference>
<dbReference type="Pfam" id="PF12833">
    <property type="entry name" value="HTH_18"/>
    <property type="match status" value="1"/>
</dbReference>
<dbReference type="InterPro" id="IPR037923">
    <property type="entry name" value="HTH-like"/>
</dbReference>
<evidence type="ECO:0000256" key="3">
    <source>
        <dbReference type="ARBA" id="ARBA00023163"/>
    </source>
</evidence>
<proteinExistence type="predicted"/>
<dbReference type="SUPFAM" id="SSF46689">
    <property type="entry name" value="Homeodomain-like"/>
    <property type="match status" value="1"/>
</dbReference>
<evidence type="ECO:0000256" key="1">
    <source>
        <dbReference type="ARBA" id="ARBA00023015"/>
    </source>
</evidence>
<dbReference type="SUPFAM" id="SSF51215">
    <property type="entry name" value="Regulatory protein AraC"/>
    <property type="match status" value="1"/>
</dbReference>
<sequence length="289" mass="33129">MTATPVLDIGRSVANVPFEIHTMDWIAQNRFQQNEVPHRHSYFVIIWIKNGAGVHFIDVDKYELENNTVYCLTPGQIHLLKADGPVDGYVISFTAEFLSLNEDNFNLLFNTGLFYTFSHSPVIKVSAEMADDMGGVVEKMMKEYANFFLLRSEILRGFLKIFLIYLTRQFEGAEPHAQQPRNIELAKKFLSLLEKQFATKKMVADYADQLAVTPNYLNEVIKKVSGFPASHHIQQRIVLEAKRQAAYSDVSMKEIAWHLGFDDVAHFSKFFKNVSGSSFSDFRKELITR</sequence>
<dbReference type="AlphaFoldDB" id="A0A3B7MTB4"/>
<dbReference type="SMART" id="SM00342">
    <property type="entry name" value="HTH_ARAC"/>
    <property type="match status" value="1"/>
</dbReference>
<dbReference type="KEGG" id="pseg:D3H65_26740"/>
<keyword evidence="1" id="KW-0805">Transcription regulation</keyword>
<dbReference type="EMBL" id="CP032157">
    <property type="protein sequence ID" value="AXY77358.1"/>
    <property type="molecule type" value="Genomic_DNA"/>
</dbReference>
<evidence type="ECO:0000256" key="2">
    <source>
        <dbReference type="ARBA" id="ARBA00023125"/>
    </source>
</evidence>
<organism evidence="5 6">
    <name type="scientific">Paraflavitalea soli</name>
    <dbReference type="NCBI Taxonomy" id="2315862"/>
    <lineage>
        <taxon>Bacteria</taxon>
        <taxon>Pseudomonadati</taxon>
        <taxon>Bacteroidota</taxon>
        <taxon>Chitinophagia</taxon>
        <taxon>Chitinophagales</taxon>
        <taxon>Chitinophagaceae</taxon>
        <taxon>Paraflavitalea</taxon>
    </lineage>
</organism>
<evidence type="ECO:0000313" key="5">
    <source>
        <dbReference type="EMBL" id="AXY77358.1"/>
    </source>
</evidence>
<dbReference type="InterPro" id="IPR018060">
    <property type="entry name" value="HTH_AraC"/>
</dbReference>
<dbReference type="PROSITE" id="PS01124">
    <property type="entry name" value="HTH_ARAC_FAMILY_2"/>
    <property type="match status" value="1"/>
</dbReference>
<dbReference type="GO" id="GO:0003700">
    <property type="term" value="F:DNA-binding transcription factor activity"/>
    <property type="evidence" value="ECO:0007669"/>
    <property type="project" value="InterPro"/>
</dbReference>
<keyword evidence="3" id="KW-0804">Transcription</keyword>
<reference evidence="5 6" key="1">
    <citation type="submission" date="2018-09" db="EMBL/GenBank/DDBJ databases">
        <title>Genome sequencing of strain 6GH32-13.</title>
        <authorList>
            <person name="Weon H.-Y."/>
            <person name="Heo J."/>
            <person name="Kwon S.-W."/>
        </authorList>
    </citation>
    <scope>NUCLEOTIDE SEQUENCE [LARGE SCALE GENOMIC DNA]</scope>
    <source>
        <strain evidence="5 6">5GH32-13</strain>
    </source>
</reference>
<evidence type="ECO:0000313" key="6">
    <source>
        <dbReference type="Proteomes" id="UP000263900"/>
    </source>
</evidence>
<protein>
    <submittedName>
        <fullName evidence="5">Helix-turn-helix domain-containing protein</fullName>
    </submittedName>
</protein>